<dbReference type="PROSITE" id="PS50977">
    <property type="entry name" value="HTH_TETR_2"/>
    <property type="match status" value="1"/>
</dbReference>
<feature type="region of interest" description="Disordered" evidence="5">
    <location>
        <begin position="1"/>
        <end position="22"/>
    </location>
</feature>
<keyword evidence="2 4" id="KW-0238">DNA-binding</keyword>
<proteinExistence type="predicted"/>
<dbReference type="InterPro" id="IPR050109">
    <property type="entry name" value="HTH-type_TetR-like_transc_reg"/>
</dbReference>
<dbReference type="Pfam" id="PF02909">
    <property type="entry name" value="TetR_C_1"/>
    <property type="match status" value="1"/>
</dbReference>
<evidence type="ECO:0000256" key="4">
    <source>
        <dbReference type="PROSITE-ProRule" id="PRU00335"/>
    </source>
</evidence>
<dbReference type="InterPro" id="IPR009057">
    <property type="entry name" value="Homeodomain-like_sf"/>
</dbReference>
<dbReference type="RefSeq" id="WP_192730386.1">
    <property type="nucleotide sequence ID" value="NZ_BAAAVL010000019.1"/>
</dbReference>
<feature type="domain" description="HTH tetR-type" evidence="6">
    <location>
        <begin position="24"/>
        <end position="84"/>
    </location>
</feature>
<feature type="DNA-binding region" description="H-T-H motif" evidence="4">
    <location>
        <begin position="47"/>
        <end position="66"/>
    </location>
</feature>
<feature type="compositionally biased region" description="Low complexity" evidence="5">
    <location>
        <begin position="1"/>
        <end position="13"/>
    </location>
</feature>
<dbReference type="InterPro" id="IPR001647">
    <property type="entry name" value="HTH_TetR"/>
</dbReference>
<sequence length="239" mass="25715">MKNRNQQIRNQQARTRRSERRTDALSKERIVEAAIDILDADGENALTFRALAARLSTGSGAIYWHVADKNELLTAATDAIIGRVVTDVAADAGPDQAIRAFALGLFDAIDAHPWVGTHLFREPWQAAMLEIFEAIGGRLQALGVPEEALFNAGSALVNYILGVAGQNAANARLLPQGTDRSAALGAVAASWTELDPARYPFVHHLATKLSDHDDREQFLAGIDLILAGIGTIGRTDRGS</sequence>
<dbReference type="InterPro" id="IPR036271">
    <property type="entry name" value="Tet_transcr_reg_TetR-rel_C_sf"/>
</dbReference>
<dbReference type="SUPFAM" id="SSF48498">
    <property type="entry name" value="Tetracyclin repressor-like, C-terminal domain"/>
    <property type="match status" value="1"/>
</dbReference>
<gene>
    <name evidence="7" type="ORF">H4W29_003908</name>
</gene>
<evidence type="ECO:0000256" key="3">
    <source>
        <dbReference type="ARBA" id="ARBA00023163"/>
    </source>
</evidence>
<dbReference type="Gene3D" id="1.10.10.60">
    <property type="entry name" value="Homeodomain-like"/>
    <property type="match status" value="1"/>
</dbReference>
<evidence type="ECO:0000256" key="2">
    <source>
        <dbReference type="ARBA" id="ARBA00023125"/>
    </source>
</evidence>
<dbReference type="Pfam" id="PF00440">
    <property type="entry name" value="TetR_N"/>
    <property type="match status" value="1"/>
</dbReference>
<accession>A0ABR9IU54</accession>
<evidence type="ECO:0000313" key="8">
    <source>
        <dbReference type="Proteomes" id="UP000620262"/>
    </source>
</evidence>
<keyword evidence="1" id="KW-0805">Transcription regulation</keyword>
<dbReference type="PANTHER" id="PTHR30055">
    <property type="entry name" value="HTH-TYPE TRANSCRIPTIONAL REGULATOR RUTR"/>
    <property type="match status" value="1"/>
</dbReference>
<name>A0ABR9IU54_RHIVS</name>
<dbReference type="Gene3D" id="1.10.357.10">
    <property type="entry name" value="Tetracycline Repressor, domain 2"/>
    <property type="match status" value="1"/>
</dbReference>
<dbReference type="Proteomes" id="UP000620262">
    <property type="component" value="Unassembled WGS sequence"/>
</dbReference>
<comment type="caution">
    <text evidence="7">The sequence shown here is derived from an EMBL/GenBank/DDBJ whole genome shotgun (WGS) entry which is preliminary data.</text>
</comment>
<dbReference type="SUPFAM" id="SSF46689">
    <property type="entry name" value="Homeodomain-like"/>
    <property type="match status" value="1"/>
</dbReference>
<dbReference type="PANTHER" id="PTHR30055:SF151">
    <property type="entry name" value="TRANSCRIPTIONAL REGULATORY PROTEIN"/>
    <property type="match status" value="1"/>
</dbReference>
<keyword evidence="3" id="KW-0804">Transcription</keyword>
<reference evidence="7 8" key="1">
    <citation type="submission" date="2020-10" db="EMBL/GenBank/DDBJ databases">
        <title>Sequencing the genomes of 1000 actinobacteria strains.</title>
        <authorList>
            <person name="Klenk H.-P."/>
        </authorList>
    </citation>
    <scope>NUCLEOTIDE SEQUENCE [LARGE SCALE GENOMIC DNA]</scope>
    <source>
        <strain evidence="7 8">DSM 7307</strain>
    </source>
</reference>
<keyword evidence="8" id="KW-1185">Reference proteome</keyword>
<dbReference type="EMBL" id="JADBEC010000001">
    <property type="protein sequence ID" value="MBE1506727.1"/>
    <property type="molecule type" value="Genomic_DNA"/>
</dbReference>
<evidence type="ECO:0000259" key="6">
    <source>
        <dbReference type="PROSITE" id="PS50977"/>
    </source>
</evidence>
<evidence type="ECO:0000256" key="1">
    <source>
        <dbReference type="ARBA" id="ARBA00023015"/>
    </source>
</evidence>
<dbReference type="InterPro" id="IPR004111">
    <property type="entry name" value="Repressor_TetR_C"/>
</dbReference>
<organism evidence="7 8">
    <name type="scientific">Rhizobium viscosum</name>
    <name type="common">Arthrobacter viscosus</name>
    <dbReference type="NCBI Taxonomy" id="1673"/>
    <lineage>
        <taxon>Bacteria</taxon>
        <taxon>Pseudomonadati</taxon>
        <taxon>Pseudomonadota</taxon>
        <taxon>Alphaproteobacteria</taxon>
        <taxon>Hyphomicrobiales</taxon>
        <taxon>Rhizobiaceae</taxon>
        <taxon>Rhizobium/Agrobacterium group</taxon>
        <taxon>Rhizobium</taxon>
    </lineage>
</organism>
<evidence type="ECO:0000256" key="5">
    <source>
        <dbReference type="SAM" id="MobiDB-lite"/>
    </source>
</evidence>
<evidence type="ECO:0000313" key="7">
    <source>
        <dbReference type="EMBL" id="MBE1506727.1"/>
    </source>
</evidence>
<protein>
    <submittedName>
        <fullName evidence="7">AcrR family transcriptional regulator</fullName>
    </submittedName>
</protein>